<dbReference type="EMBL" id="HACA01003042">
    <property type="protein sequence ID" value="CDW20403.1"/>
    <property type="molecule type" value="Transcribed_RNA"/>
</dbReference>
<name>A0A0K2T304_LEPSM</name>
<organism evidence="1">
    <name type="scientific">Lepeophtheirus salmonis</name>
    <name type="common">Salmon louse</name>
    <name type="synonym">Caligus salmonis</name>
    <dbReference type="NCBI Taxonomy" id="72036"/>
    <lineage>
        <taxon>Eukaryota</taxon>
        <taxon>Metazoa</taxon>
        <taxon>Ecdysozoa</taxon>
        <taxon>Arthropoda</taxon>
        <taxon>Crustacea</taxon>
        <taxon>Multicrustacea</taxon>
        <taxon>Hexanauplia</taxon>
        <taxon>Copepoda</taxon>
        <taxon>Siphonostomatoida</taxon>
        <taxon>Caligidae</taxon>
        <taxon>Lepeophtheirus</taxon>
    </lineage>
</organism>
<evidence type="ECO:0000313" key="1">
    <source>
        <dbReference type="EMBL" id="CDW20403.1"/>
    </source>
</evidence>
<proteinExistence type="predicted"/>
<accession>A0A0K2T304</accession>
<dbReference type="AlphaFoldDB" id="A0A0K2T304"/>
<reference evidence="1" key="1">
    <citation type="submission" date="2014-05" db="EMBL/GenBank/DDBJ databases">
        <authorList>
            <person name="Chronopoulou M."/>
        </authorList>
    </citation>
    <scope>NUCLEOTIDE SEQUENCE</scope>
    <source>
        <tissue evidence="1">Whole organism</tissue>
    </source>
</reference>
<sequence length="63" mass="7446">MQLSYRFSIRVCYFSSFSYRPSSKGINHKDMLLHIEKIETSFHLFYFCSKVAPVVKMVDCIIC</sequence>
<protein>
    <submittedName>
        <fullName evidence="1">Uncharacterized protein</fullName>
    </submittedName>
</protein>